<protein>
    <submittedName>
        <fullName evidence="1">Uncharacterized protein</fullName>
    </submittedName>
</protein>
<evidence type="ECO:0000313" key="1">
    <source>
        <dbReference type="EMBL" id="AOS65384.1"/>
    </source>
</evidence>
<dbReference type="KEGG" id="ahm:TL08_23020"/>
<accession>A0AAC9N0A9</accession>
<keyword evidence="2" id="KW-1185">Reference proteome</keyword>
<dbReference type="Proteomes" id="UP000095210">
    <property type="component" value="Chromosome"/>
</dbReference>
<dbReference type="AlphaFoldDB" id="A0AAC9N0A9"/>
<reference evidence="2" key="1">
    <citation type="submission" date="2016-03" db="EMBL/GenBank/DDBJ databases">
        <title>Complete genome sequence of the type strain Actinoalloteichus hymeniacidonis DSM 45092.</title>
        <authorList>
            <person name="Schaffert L."/>
            <person name="Albersmeier A."/>
            <person name="Winkler A."/>
            <person name="Kalinowski J."/>
            <person name="Zotchev S."/>
            <person name="Ruckert C."/>
        </authorList>
    </citation>
    <scope>NUCLEOTIDE SEQUENCE [LARGE SCALE GENOMIC DNA]</scope>
    <source>
        <strain evidence="2">HPA177(T) (DSM 45092(T))</strain>
    </source>
</reference>
<organism evidence="1 2">
    <name type="scientific">Actinoalloteichus hymeniacidonis</name>
    <dbReference type="NCBI Taxonomy" id="340345"/>
    <lineage>
        <taxon>Bacteria</taxon>
        <taxon>Bacillati</taxon>
        <taxon>Actinomycetota</taxon>
        <taxon>Actinomycetes</taxon>
        <taxon>Pseudonocardiales</taxon>
        <taxon>Pseudonocardiaceae</taxon>
        <taxon>Actinoalloteichus</taxon>
    </lineage>
</organism>
<evidence type="ECO:0000313" key="2">
    <source>
        <dbReference type="Proteomes" id="UP000095210"/>
    </source>
</evidence>
<name>A0AAC9N0A9_9PSEU</name>
<sequence length="44" mass="4698">MVSVTDIAEQLRRAHESARAARSAALRAEALIDAGTEIFDGATR</sequence>
<gene>
    <name evidence="1" type="ORF">TL08_23020</name>
</gene>
<dbReference type="RefSeq" id="WP_257786071.1">
    <property type="nucleotide sequence ID" value="NZ_CP014859.1"/>
</dbReference>
<proteinExistence type="predicted"/>
<dbReference type="EMBL" id="CP014859">
    <property type="protein sequence ID" value="AOS65384.1"/>
    <property type="molecule type" value="Genomic_DNA"/>
</dbReference>